<dbReference type="GO" id="GO:0008654">
    <property type="term" value="P:phospholipid biosynthetic process"/>
    <property type="evidence" value="ECO:0007669"/>
    <property type="project" value="InterPro"/>
</dbReference>
<dbReference type="STRING" id="708187.A0A1Q8RV26"/>
<gene>
    <name evidence="3" type="ORF">CCHL11_00518</name>
</gene>
<accession>A0A1Q8RV26</accession>
<evidence type="ECO:0000313" key="3">
    <source>
        <dbReference type="EMBL" id="OLN88246.1"/>
    </source>
</evidence>
<dbReference type="PANTHER" id="PTHR10067">
    <property type="entry name" value="PHOSPHATIDYLSERINE DECARBOXYLASE"/>
    <property type="match status" value="1"/>
</dbReference>
<dbReference type="EMBL" id="MPGH01000088">
    <property type="protein sequence ID" value="OLN88246.1"/>
    <property type="molecule type" value="Genomic_DNA"/>
</dbReference>
<dbReference type="Pfam" id="PF02666">
    <property type="entry name" value="PS_Dcarbxylase"/>
    <property type="match status" value="1"/>
</dbReference>
<dbReference type="Proteomes" id="UP000186583">
    <property type="component" value="Unassembled WGS sequence"/>
</dbReference>
<dbReference type="PANTHER" id="PTHR10067:SF13">
    <property type="entry name" value="PHOSPHATIDYLSERINE DECARBOXYLASE"/>
    <property type="match status" value="1"/>
</dbReference>
<sequence length="444" mass="48996">MPGLPTAPDELVGFQPPPSNPVVSVPGSFPGWASKTRQWKSLPPVTSTPLVGKDDLTLYNPIIVVFMALVDLKDLDQAVQSALEKIPDFMKTMGITDARGFLKFANDMLKWTPTENIEAKDVYDILCLFYFILDQEPLLGRQTPIHPASAGRPLTPLSSWIVVFAQLIGLFMDTPASINDYTFETFVKSPLYALHEAIIPQGGYRTFNDFFSRHLKPGMRPVADPNNDKVITYPADCTYDNSVPNQSIVSIQDTGIIEIKGLPWTIGTLLQGSRFASHFNGGVWMHAFLNTFNYHRQHAPVSGRVLEAKNIQGAAYLEVDKECRIIRKLFQTPEDVKRDPHCEPEAPDSPGYQFLQTRGLIVIENPVLGKVAVLPIGMAMVSSVKLSVKAGDVVRKGDEISTFLFGGSDIICVFEPRAGLTPADFRPSPKGDYSRYGTVLAKAP</sequence>
<dbReference type="InterPro" id="IPR003817">
    <property type="entry name" value="PS_Dcarbxylase"/>
</dbReference>
<dbReference type="GO" id="GO:0004609">
    <property type="term" value="F:phosphatidylserine decarboxylase activity"/>
    <property type="evidence" value="ECO:0007669"/>
    <property type="project" value="InterPro"/>
</dbReference>
<keyword evidence="4" id="KW-1185">Reference proteome</keyword>
<evidence type="ECO:0000313" key="4">
    <source>
        <dbReference type="Proteomes" id="UP000186583"/>
    </source>
</evidence>
<keyword evidence="1" id="KW-0210">Decarboxylase</keyword>
<evidence type="ECO:0000256" key="1">
    <source>
        <dbReference type="ARBA" id="ARBA00022793"/>
    </source>
</evidence>
<dbReference type="OrthoDB" id="5973539at2759"/>
<protein>
    <submittedName>
        <fullName evidence="3">Phosphatidylserine decarboxylase proenzyme 3-like protein 1</fullName>
    </submittedName>
</protein>
<dbReference type="AlphaFoldDB" id="A0A1Q8RV26"/>
<reference evidence="3 4" key="1">
    <citation type="submission" date="2016-11" db="EMBL/GenBank/DDBJ databases">
        <title>Draft Genome Assembly of Colletotrichum chlorophyti a pathogen of herbaceous plants.</title>
        <authorList>
            <person name="Gan P."/>
            <person name="Narusaka M."/>
            <person name="Tsushima A."/>
            <person name="Narusaka Y."/>
            <person name="Takano Y."/>
            <person name="Shirasu K."/>
        </authorList>
    </citation>
    <scope>NUCLEOTIDE SEQUENCE [LARGE SCALE GENOMIC DNA]</scope>
    <source>
        <strain evidence="3 4">NTL11</strain>
    </source>
</reference>
<comment type="caution">
    <text evidence="3">The sequence shown here is derived from an EMBL/GenBank/DDBJ whole genome shotgun (WGS) entry which is preliminary data.</text>
</comment>
<organism evidence="3 4">
    <name type="scientific">Colletotrichum chlorophyti</name>
    <dbReference type="NCBI Taxonomy" id="708187"/>
    <lineage>
        <taxon>Eukaryota</taxon>
        <taxon>Fungi</taxon>
        <taxon>Dikarya</taxon>
        <taxon>Ascomycota</taxon>
        <taxon>Pezizomycotina</taxon>
        <taxon>Sordariomycetes</taxon>
        <taxon>Hypocreomycetidae</taxon>
        <taxon>Glomerellales</taxon>
        <taxon>Glomerellaceae</taxon>
        <taxon>Colletotrichum</taxon>
    </lineage>
</organism>
<proteinExistence type="predicted"/>
<evidence type="ECO:0000256" key="2">
    <source>
        <dbReference type="ARBA" id="ARBA00023239"/>
    </source>
</evidence>
<name>A0A1Q8RV26_9PEZI</name>
<keyword evidence="2" id="KW-0456">Lyase</keyword>